<sequence length="41" mass="4572">MVEEKNADAVVYSQGIYHVIFYATGKVALMTNGQFSGYLKK</sequence>
<organism evidence="1">
    <name type="scientific">Phytobacter massiliensis</name>
    <dbReference type="NCBI Taxonomy" id="1485952"/>
    <lineage>
        <taxon>Bacteria</taxon>
        <taxon>Pseudomonadati</taxon>
        <taxon>Pseudomonadota</taxon>
        <taxon>Gammaproteobacteria</taxon>
        <taxon>Enterobacterales</taxon>
        <taxon>Enterobacteriaceae</taxon>
        <taxon>Phytobacter</taxon>
    </lineage>
</organism>
<dbReference type="EMBL" id="CACRTZ010000033">
    <property type="protein sequence ID" value="VYU60414.1"/>
    <property type="molecule type" value="Genomic_DNA"/>
</dbReference>
<dbReference type="RefSeq" id="WP_421957871.1">
    <property type="nucleotide sequence ID" value="NZ_CACRTZ010000033.1"/>
</dbReference>
<name>A0A6N3G7L0_9ENTR</name>
<accession>A0A6N3G7L0</accession>
<proteinExistence type="predicted"/>
<gene>
    <name evidence="1" type="ORF">EMLFYP7_03043</name>
</gene>
<evidence type="ECO:0000313" key="1">
    <source>
        <dbReference type="EMBL" id="VYU60414.1"/>
    </source>
</evidence>
<dbReference type="AlphaFoldDB" id="A0A6N3G7L0"/>
<reference evidence="1" key="1">
    <citation type="submission" date="2019-11" db="EMBL/GenBank/DDBJ databases">
        <authorList>
            <person name="Feng L."/>
        </authorList>
    </citation>
    <scope>NUCLEOTIDE SEQUENCE</scope>
    <source>
        <strain evidence="1">EMassiliensisLFYP7</strain>
    </source>
</reference>
<protein>
    <submittedName>
        <fullName evidence="1">Uncharacterized protein</fullName>
    </submittedName>
</protein>